<dbReference type="InterPro" id="IPR002523">
    <property type="entry name" value="MgTranspt_CorA/ZnTranspt_ZntB"/>
</dbReference>
<feature type="non-terminal residue" evidence="4">
    <location>
        <position position="258"/>
    </location>
</feature>
<name>A0A1F6UNA2_9PROT</name>
<evidence type="ECO:0000256" key="1">
    <source>
        <dbReference type="ARBA" id="ARBA00004651"/>
    </source>
</evidence>
<dbReference type="CDD" id="cd12828">
    <property type="entry name" value="TmCorA-like_1"/>
    <property type="match status" value="1"/>
</dbReference>
<dbReference type="Gene3D" id="1.20.58.340">
    <property type="entry name" value="Magnesium transport protein CorA, transmembrane region"/>
    <property type="match status" value="1"/>
</dbReference>
<dbReference type="GO" id="GO:0050897">
    <property type="term" value="F:cobalt ion binding"/>
    <property type="evidence" value="ECO:0007669"/>
    <property type="project" value="TreeGrafter"/>
</dbReference>
<dbReference type="GO" id="GO:0005886">
    <property type="term" value="C:plasma membrane"/>
    <property type="evidence" value="ECO:0007669"/>
    <property type="project" value="UniProtKB-SubCell"/>
</dbReference>
<protein>
    <submittedName>
        <fullName evidence="4">Magnesium and cobalt transport protein CorA</fullName>
    </submittedName>
</protein>
<accession>A0A1F6UNA2</accession>
<evidence type="ECO:0000313" key="5">
    <source>
        <dbReference type="Proteomes" id="UP000177950"/>
    </source>
</evidence>
<evidence type="ECO:0000256" key="3">
    <source>
        <dbReference type="ARBA" id="ARBA00022475"/>
    </source>
</evidence>
<dbReference type="Gene3D" id="3.30.460.20">
    <property type="entry name" value="CorA soluble domain-like"/>
    <property type="match status" value="1"/>
</dbReference>
<dbReference type="GO" id="GO:0015087">
    <property type="term" value="F:cobalt ion transmembrane transporter activity"/>
    <property type="evidence" value="ECO:0007669"/>
    <property type="project" value="TreeGrafter"/>
</dbReference>
<dbReference type="PANTHER" id="PTHR46494">
    <property type="entry name" value="CORA FAMILY METAL ION TRANSPORTER (EUROFUNG)"/>
    <property type="match status" value="1"/>
</dbReference>
<dbReference type="GO" id="GO:0015095">
    <property type="term" value="F:magnesium ion transmembrane transporter activity"/>
    <property type="evidence" value="ECO:0007669"/>
    <property type="project" value="TreeGrafter"/>
</dbReference>
<dbReference type="Pfam" id="PF01544">
    <property type="entry name" value="CorA"/>
    <property type="match status" value="1"/>
</dbReference>
<comment type="caution">
    <text evidence="4">The sequence shown here is derived from an EMBL/GenBank/DDBJ whole genome shotgun (WGS) entry which is preliminary data.</text>
</comment>
<keyword evidence="2" id="KW-0813">Transport</keyword>
<dbReference type="EMBL" id="MFSV01000036">
    <property type="protein sequence ID" value="OGI58880.1"/>
    <property type="molecule type" value="Genomic_DNA"/>
</dbReference>
<dbReference type="SUPFAM" id="SSF143865">
    <property type="entry name" value="CorA soluble domain-like"/>
    <property type="match status" value="1"/>
</dbReference>
<keyword evidence="3" id="KW-1003">Cell membrane</keyword>
<dbReference type="GO" id="GO:0000287">
    <property type="term" value="F:magnesium ion binding"/>
    <property type="evidence" value="ECO:0007669"/>
    <property type="project" value="TreeGrafter"/>
</dbReference>
<keyword evidence="3" id="KW-0472">Membrane</keyword>
<evidence type="ECO:0000313" key="4">
    <source>
        <dbReference type="EMBL" id="OGI58880.1"/>
    </source>
</evidence>
<dbReference type="InterPro" id="IPR045861">
    <property type="entry name" value="CorA_cytoplasmic_dom"/>
</dbReference>
<organism evidence="4 5">
    <name type="scientific">Candidatus Muproteobacteria bacterium RBG_19FT_COMBO_61_10</name>
    <dbReference type="NCBI Taxonomy" id="1817761"/>
    <lineage>
        <taxon>Bacteria</taxon>
        <taxon>Pseudomonadati</taxon>
        <taxon>Pseudomonadota</taxon>
        <taxon>Candidatus Muproteobacteria</taxon>
    </lineage>
</organism>
<proteinExistence type="predicted"/>
<reference evidence="4 5" key="1">
    <citation type="journal article" date="2016" name="Nat. Commun.">
        <title>Thousands of microbial genomes shed light on interconnected biogeochemical processes in an aquifer system.</title>
        <authorList>
            <person name="Anantharaman K."/>
            <person name="Brown C.T."/>
            <person name="Hug L.A."/>
            <person name="Sharon I."/>
            <person name="Castelle C.J."/>
            <person name="Probst A.J."/>
            <person name="Thomas B.C."/>
            <person name="Singh A."/>
            <person name="Wilkins M.J."/>
            <person name="Karaoz U."/>
            <person name="Brodie E.L."/>
            <person name="Williams K.H."/>
            <person name="Hubbard S.S."/>
            <person name="Banfield J.F."/>
        </authorList>
    </citation>
    <scope>NUCLEOTIDE SEQUENCE [LARGE SCALE GENOMIC DNA]</scope>
</reference>
<dbReference type="AlphaFoldDB" id="A0A1F6UNA2"/>
<sequence>MPKFSRKRTRKAGLPPGTLVHTGEQTGEALRIAVMQYADDHFMEKDVTTMEDLIAYKESATPCWISVYGLSQVTALEQIGQIFGMHPLVLEDIVNTDQRPKLEDYGDYLYIVLKILSFNEKRQEIAGEQISIILGEGYIISFHETAAGDSFAPLRERLRSGKGKSRKMGVDYIAYALADAVVDNYFVLLERLGEYVDLIEEDLVINPQTRTMRAIHKLKREMIFLRRSVWPVREVISGLQRVDSKLVQATTLIYLRDV</sequence>
<gene>
    <name evidence="4" type="ORF">A2V58_02875</name>
</gene>
<evidence type="ECO:0000256" key="2">
    <source>
        <dbReference type="ARBA" id="ARBA00022448"/>
    </source>
</evidence>
<dbReference type="Proteomes" id="UP000177950">
    <property type="component" value="Unassembled WGS sequence"/>
</dbReference>
<comment type="subcellular location">
    <subcellularLocation>
        <location evidence="1">Cell membrane</location>
        <topology evidence="1">Multi-pass membrane protein</topology>
    </subcellularLocation>
</comment>
<dbReference type="PANTHER" id="PTHR46494:SF1">
    <property type="entry name" value="CORA FAMILY METAL ION TRANSPORTER (EUROFUNG)"/>
    <property type="match status" value="1"/>
</dbReference>